<evidence type="ECO:0000256" key="7">
    <source>
        <dbReference type="ARBA" id="ARBA00022822"/>
    </source>
</evidence>
<evidence type="ECO:0000256" key="6">
    <source>
        <dbReference type="ARBA" id="ARBA00022605"/>
    </source>
</evidence>
<keyword evidence="8 12" id="KW-0663">Pyridoxal phosphate</keyword>
<dbReference type="FunFam" id="3.40.50.1100:FF:000004">
    <property type="entry name" value="Tryptophan synthase beta chain"/>
    <property type="match status" value="1"/>
</dbReference>
<dbReference type="FunFam" id="3.40.50.1100:FF:000001">
    <property type="entry name" value="Tryptophan synthase beta chain"/>
    <property type="match status" value="1"/>
</dbReference>
<reference evidence="14" key="1">
    <citation type="journal article" date="2018" name="Curr. Microbiol.">
        <title>Cellulosimicrobium arenosum sp. nov., Isolated from Marine Sediment Sand.</title>
        <authorList>
            <person name="Oh M."/>
            <person name="Kim J.H."/>
            <person name="Yoon J.H."/>
            <person name="Schumann P."/>
            <person name="Kim W."/>
        </authorList>
    </citation>
    <scope>NUCLEOTIDE SEQUENCE</scope>
    <source>
        <strain evidence="14">KCTC 49039</strain>
    </source>
</reference>
<dbReference type="AlphaFoldDB" id="A0A927G6J2"/>
<comment type="caution">
    <text evidence="14">The sequence shown here is derived from an EMBL/GenBank/DDBJ whole genome shotgun (WGS) entry which is preliminary data.</text>
</comment>
<evidence type="ECO:0000256" key="1">
    <source>
        <dbReference type="ARBA" id="ARBA00001933"/>
    </source>
</evidence>
<protein>
    <recommendedName>
        <fullName evidence="12">Tryptophan synthase beta chain</fullName>
        <ecNumber evidence="12">4.2.1.20</ecNumber>
    </recommendedName>
</protein>
<keyword evidence="7 12" id="KW-0822">Tryptophan biosynthesis</keyword>
<comment type="catalytic activity">
    <reaction evidence="11 12">
        <text>(1S,2R)-1-C-(indol-3-yl)glycerol 3-phosphate + L-serine = D-glyceraldehyde 3-phosphate + L-tryptophan + H2O</text>
        <dbReference type="Rhea" id="RHEA:10532"/>
        <dbReference type="ChEBI" id="CHEBI:15377"/>
        <dbReference type="ChEBI" id="CHEBI:33384"/>
        <dbReference type="ChEBI" id="CHEBI:57912"/>
        <dbReference type="ChEBI" id="CHEBI:58866"/>
        <dbReference type="ChEBI" id="CHEBI:59776"/>
        <dbReference type="EC" id="4.2.1.20"/>
    </reaction>
</comment>
<feature type="domain" description="Tryptophan synthase beta chain-like PALP" evidence="13">
    <location>
        <begin position="62"/>
        <end position="377"/>
    </location>
</feature>
<organism evidence="14 15">
    <name type="scientific">Cellulosimicrobium arenosum</name>
    <dbReference type="NCBI Taxonomy" id="2708133"/>
    <lineage>
        <taxon>Bacteria</taxon>
        <taxon>Bacillati</taxon>
        <taxon>Actinomycetota</taxon>
        <taxon>Actinomycetes</taxon>
        <taxon>Micrococcales</taxon>
        <taxon>Promicromonosporaceae</taxon>
        <taxon>Cellulosimicrobium</taxon>
    </lineage>
</organism>
<dbReference type="GO" id="GO:0004834">
    <property type="term" value="F:tryptophan synthase activity"/>
    <property type="evidence" value="ECO:0007669"/>
    <property type="project" value="UniProtKB-UniRule"/>
</dbReference>
<dbReference type="Pfam" id="PF00291">
    <property type="entry name" value="PALP"/>
    <property type="match status" value="1"/>
</dbReference>
<feature type="modified residue" description="N6-(pyridoxal phosphate)lysine" evidence="12">
    <location>
        <position position="96"/>
    </location>
</feature>
<dbReference type="InterPro" id="IPR036052">
    <property type="entry name" value="TrpB-like_PALP_sf"/>
</dbReference>
<evidence type="ECO:0000256" key="3">
    <source>
        <dbReference type="ARBA" id="ARBA00004733"/>
    </source>
</evidence>
<reference evidence="14" key="2">
    <citation type="submission" date="2020-09" db="EMBL/GenBank/DDBJ databases">
        <authorList>
            <person name="Yu Y."/>
        </authorList>
    </citation>
    <scope>NUCLEOTIDE SEQUENCE</scope>
    <source>
        <strain evidence="14">KCTC 49039</strain>
    </source>
</reference>
<dbReference type="Gene3D" id="3.40.50.1100">
    <property type="match status" value="2"/>
</dbReference>
<comment type="function">
    <text evidence="2 12">The beta subunit is responsible for the synthesis of L-tryptophan from indole and L-serine.</text>
</comment>
<accession>A0A927G6J2</accession>
<comment type="cofactor">
    <cofactor evidence="1 12">
        <name>pyridoxal 5'-phosphate</name>
        <dbReference type="ChEBI" id="CHEBI:597326"/>
    </cofactor>
</comment>
<dbReference type="NCBIfam" id="TIGR00263">
    <property type="entry name" value="trpB"/>
    <property type="match status" value="1"/>
</dbReference>
<dbReference type="InterPro" id="IPR023026">
    <property type="entry name" value="Trp_synth_beta/beta-like"/>
</dbReference>
<dbReference type="InterPro" id="IPR001926">
    <property type="entry name" value="TrpB-like_PALP"/>
</dbReference>
<dbReference type="EMBL" id="JACYHB010000001">
    <property type="protein sequence ID" value="MBD8077673.1"/>
    <property type="molecule type" value="Genomic_DNA"/>
</dbReference>
<comment type="similarity">
    <text evidence="4 12">Belongs to the TrpB family.</text>
</comment>
<dbReference type="InterPro" id="IPR006653">
    <property type="entry name" value="Trp_synth_b_CS"/>
</dbReference>
<evidence type="ECO:0000256" key="5">
    <source>
        <dbReference type="ARBA" id="ARBA00011270"/>
    </source>
</evidence>
<sequence>MRAELTQSLADADGPYFGEFGGRYVPEALIAALDELETEYRKALDDPAFTGELARLHREYTGRPSPLTEVTRFAEHAGGSRVFLKREDLNHTGSHKINNVLGQALLVKRMGKSRIIAETGAGQHGVAAATAAALLDLECVVYMGEEDTRRQALNVARMRLLGAEVVPVTIGQRTLKDAINEALRDWVAHVEDTHYLLGTVTGPHPFPQMVREFHRIIGEEARTQILDRVGRLPDAIAACVGGGSNALGIFNAFLDDADVELYGFEAGGEGIETGRHAARFSGGAPGVLHGARSYLLQDDDGQTLPSHSVSAGLDYPSVGPAHSWLHDLGRATYQPVTDAEAMDAFRLLCRTEGIIPAIESAHALAGALRVGQEAAAAGRTDHVILVNLSGRGDKDVATAARWFDLVDDDAIAETATGTEGQL</sequence>
<dbReference type="CDD" id="cd06446">
    <property type="entry name" value="Trp-synth_B"/>
    <property type="match status" value="1"/>
</dbReference>
<dbReference type="SUPFAM" id="SSF53686">
    <property type="entry name" value="Tryptophan synthase beta subunit-like PLP-dependent enzymes"/>
    <property type="match status" value="1"/>
</dbReference>
<dbReference type="PANTHER" id="PTHR48077">
    <property type="entry name" value="TRYPTOPHAN SYNTHASE-RELATED"/>
    <property type="match status" value="1"/>
</dbReference>
<keyword evidence="15" id="KW-1185">Reference proteome</keyword>
<proteinExistence type="inferred from homology"/>
<evidence type="ECO:0000256" key="4">
    <source>
        <dbReference type="ARBA" id="ARBA00009982"/>
    </source>
</evidence>
<dbReference type="PROSITE" id="PS00168">
    <property type="entry name" value="TRP_SYNTHASE_BETA"/>
    <property type="match status" value="1"/>
</dbReference>
<evidence type="ECO:0000256" key="8">
    <source>
        <dbReference type="ARBA" id="ARBA00022898"/>
    </source>
</evidence>
<keyword evidence="9 12" id="KW-0057">Aromatic amino acid biosynthesis</keyword>
<comment type="subunit">
    <text evidence="5 12">Tetramer of two alpha and two beta chains.</text>
</comment>
<evidence type="ECO:0000256" key="2">
    <source>
        <dbReference type="ARBA" id="ARBA00002786"/>
    </source>
</evidence>
<keyword evidence="10 12" id="KW-0456">Lyase</keyword>
<evidence type="ECO:0000259" key="13">
    <source>
        <dbReference type="Pfam" id="PF00291"/>
    </source>
</evidence>
<comment type="pathway">
    <text evidence="3 12">Amino-acid biosynthesis; L-tryptophan biosynthesis; L-tryptophan from chorismate: step 5/5.</text>
</comment>
<evidence type="ECO:0000313" key="15">
    <source>
        <dbReference type="Proteomes" id="UP000610846"/>
    </source>
</evidence>
<evidence type="ECO:0000256" key="12">
    <source>
        <dbReference type="HAMAP-Rule" id="MF_00133"/>
    </source>
</evidence>
<evidence type="ECO:0000313" key="14">
    <source>
        <dbReference type="EMBL" id="MBD8077673.1"/>
    </source>
</evidence>
<dbReference type="EC" id="4.2.1.20" evidence="12"/>
<dbReference type="PIRSF" id="PIRSF001413">
    <property type="entry name" value="Trp_syn_beta"/>
    <property type="match status" value="1"/>
</dbReference>
<keyword evidence="6 12" id="KW-0028">Amino-acid biosynthesis</keyword>
<dbReference type="Proteomes" id="UP000610846">
    <property type="component" value="Unassembled WGS sequence"/>
</dbReference>
<dbReference type="RefSeq" id="WP_191827568.1">
    <property type="nucleotide sequence ID" value="NZ_JACYHB010000001.1"/>
</dbReference>
<evidence type="ECO:0000256" key="11">
    <source>
        <dbReference type="ARBA" id="ARBA00049047"/>
    </source>
</evidence>
<dbReference type="HAMAP" id="MF_00133">
    <property type="entry name" value="Trp_synth_beta"/>
    <property type="match status" value="1"/>
</dbReference>
<evidence type="ECO:0000256" key="9">
    <source>
        <dbReference type="ARBA" id="ARBA00023141"/>
    </source>
</evidence>
<name>A0A927G6J2_9MICO</name>
<dbReference type="InterPro" id="IPR006654">
    <property type="entry name" value="Trp_synth_beta"/>
</dbReference>
<evidence type="ECO:0000256" key="10">
    <source>
        <dbReference type="ARBA" id="ARBA00023239"/>
    </source>
</evidence>
<dbReference type="PANTHER" id="PTHR48077:SF3">
    <property type="entry name" value="TRYPTOPHAN SYNTHASE"/>
    <property type="match status" value="1"/>
</dbReference>
<gene>
    <name evidence="12 14" type="primary">trpB</name>
    <name evidence="14" type="ORF">IF651_01180</name>
</gene>
<dbReference type="GO" id="GO:0005737">
    <property type="term" value="C:cytoplasm"/>
    <property type="evidence" value="ECO:0007669"/>
    <property type="project" value="TreeGrafter"/>
</dbReference>